<dbReference type="GO" id="GO:0005737">
    <property type="term" value="C:cytoplasm"/>
    <property type="evidence" value="ECO:0007669"/>
    <property type="project" value="UniProtKB-SubCell"/>
</dbReference>
<dbReference type="OrthoDB" id="9785995at2"/>
<dbReference type="HAMAP" id="MF_00735">
    <property type="entry name" value="Methyltr_PrmA"/>
    <property type="match status" value="1"/>
</dbReference>
<evidence type="ECO:0000256" key="6">
    <source>
        <dbReference type="HAMAP-Rule" id="MF_00735"/>
    </source>
</evidence>
<dbReference type="NCBIfam" id="NF001784">
    <property type="entry name" value="PRK00517.2-1"/>
    <property type="match status" value="1"/>
</dbReference>
<keyword evidence="4 6" id="KW-0808">Transferase</keyword>
<keyword evidence="7" id="KW-0687">Ribonucleoprotein</keyword>
<keyword evidence="3 6" id="KW-0489">Methyltransferase</keyword>
<dbReference type="SUPFAM" id="SSF53335">
    <property type="entry name" value="S-adenosyl-L-methionine-dependent methyltransferases"/>
    <property type="match status" value="1"/>
</dbReference>
<sequence length="292" mass="31758">MGQVRYFARSHRQATQALYDRLDAAFADEGCPIAHIEIDEAADIHETSVYFEDADAVDEDAVAAAFAPLTPEREDLPEIDWMAQVLADLKPVRAGRFLVHGAHDRDKVRAHDLAIEIEAGQAFGTGHHGTTAGCLSMIEEVVRRRRPLNALDLGTGSAVLAIAIAKLARIPVLATDIDPVATKVARENIRANGAHAFVRAETAVGFGGPAFAIYAPFSLIVANILARPLMQLAPEMARQLAVGGDLVLSGILAKQRDAVLAAYRVQGLYHRKTLRRDEWVTLHLTRNDRPLA</sequence>
<keyword evidence="7" id="KW-0689">Ribosomal protein</keyword>
<dbReference type="STRING" id="401562.NS365_13820"/>
<feature type="binding site" evidence="6">
    <location>
        <position position="223"/>
    </location>
    <ligand>
        <name>S-adenosyl-L-methionine</name>
        <dbReference type="ChEBI" id="CHEBI:59789"/>
    </ligand>
</feature>
<comment type="function">
    <text evidence="6">Methylates ribosomal protein L11.</text>
</comment>
<dbReference type="PANTHER" id="PTHR43648:SF1">
    <property type="entry name" value="ELECTRON TRANSFER FLAVOPROTEIN BETA SUBUNIT LYSINE METHYLTRANSFERASE"/>
    <property type="match status" value="1"/>
</dbReference>
<feature type="binding site" evidence="6">
    <location>
        <position position="131"/>
    </location>
    <ligand>
        <name>S-adenosyl-L-methionine</name>
        <dbReference type="ChEBI" id="CHEBI:59789"/>
    </ligand>
</feature>
<evidence type="ECO:0000313" key="7">
    <source>
        <dbReference type="EMBL" id="KTQ94075.1"/>
    </source>
</evidence>
<dbReference type="InterPro" id="IPR004498">
    <property type="entry name" value="Ribosomal_PrmA_MeTrfase"/>
</dbReference>
<dbReference type="RefSeq" id="WP_058635577.1">
    <property type="nucleotide sequence ID" value="NZ_LDPZ01000030.1"/>
</dbReference>
<comment type="catalytic activity">
    <reaction evidence="6">
        <text>L-lysyl-[protein] + 3 S-adenosyl-L-methionine = N(6),N(6),N(6)-trimethyl-L-lysyl-[protein] + 3 S-adenosyl-L-homocysteine + 3 H(+)</text>
        <dbReference type="Rhea" id="RHEA:54192"/>
        <dbReference type="Rhea" id="RHEA-COMP:9752"/>
        <dbReference type="Rhea" id="RHEA-COMP:13826"/>
        <dbReference type="ChEBI" id="CHEBI:15378"/>
        <dbReference type="ChEBI" id="CHEBI:29969"/>
        <dbReference type="ChEBI" id="CHEBI:57856"/>
        <dbReference type="ChEBI" id="CHEBI:59789"/>
        <dbReference type="ChEBI" id="CHEBI:61961"/>
    </reaction>
</comment>
<dbReference type="GO" id="GO:0005840">
    <property type="term" value="C:ribosome"/>
    <property type="evidence" value="ECO:0007669"/>
    <property type="project" value="UniProtKB-KW"/>
</dbReference>
<keyword evidence="2 6" id="KW-0963">Cytoplasm</keyword>
<dbReference type="PATRIC" id="fig|401562.3.peg.2617"/>
<evidence type="ECO:0000256" key="1">
    <source>
        <dbReference type="ARBA" id="ARBA00009741"/>
    </source>
</evidence>
<feature type="binding site" evidence="6">
    <location>
        <position position="154"/>
    </location>
    <ligand>
        <name>S-adenosyl-L-methionine</name>
        <dbReference type="ChEBI" id="CHEBI:59789"/>
    </ligand>
</feature>
<dbReference type="InterPro" id="IPR029063">
    <property type="entry name" value="SAM-dependent_MTases_sf"/>
</dbReference>
<dbReference type="CDD" id="cd02440">
    <property type="entry name" value="AdoMet_MTases"/>
    <property type="match status" value="1"/>
</dbReference>
<evidence type="ECO:0000256" key="4">
    <source>
        <dbReference type="ARBA" id="ARBA00022679"/>
    </source>
</evidence>
<proteinExistence type="inferred from homology"/>
<organism evidence="7 8">
    <name type="scientific">Aureimonas ureilytica</name>
    <dbReference type="NCBI Taxonomy" id="401562"/>
    <lineage>
        <taxon>Bacteria</taxon>
        <taxon>Pseudomonadati</taxon>
        <taxon>Pseudomonadota</taxon>
        <taxon>Alphaproteobacteria</taxon>
        <taxon>Hyphomicrobiales</taxon>
        <taxon>Aurantimonadaceae</taxon>
        <taxon>Aureimonas</taxon>
    </lineage>
</organism>
<protein>
    <recommendedName>
        <fullName evidence="6">Ribosomal protein L11 methyltransferase</fullName>
        <shortName evidence="6">L11 Mtase</shortName>
        <ecNumber evidence="6">2.1.1.-</ecNumber>
    </recommendedName>
</protein>
<evidence type="ECO:0000256" key="2">
    <source>
        <dbReference type="ARBA" id="ARBA00022490"/>
    </source>
</evidence>
<dbReference type="PIRSF" id="PIRSF000401">
    <property type="entry name" value="RPL11_MTase"/>
    <property type="match status" value="1"/>
</dbReference>
<dbReference type="EC" id="2.1.1.-" evidence="6"/>
<comment type="subcellular location">
    <subcellularLocation>
        <location evidence="6">Cytoplasm</location>
    </subcellularLocation>
</comment>
<dbReference type="AlphaFoldDB" id="A0A175R8C3"/>
<dbReference type="InterPro" id="IPR050078">
    <property type="entry name" value="Ribosomal_L11_MeTrfase_PrmA"/>
</dbReference>
<evidence type="ECO:0000256" key="3">
    <source>
        <dbReference type="ARBA" id="ARBA00022603"/>
    </source>
</evidence>
<dbReference type="GO" id="GO:0032259">
    <property type="term" value="P:methylation"/>
    <property type="evidence" value="ECO:0007669"/>
    <property type="project" value="UniProtKB-KW"/>
</dbReference>
<dbReference type="Gene3D" id="3.40.50.150">
    <property type="entry name" value="Vaccinia Virus protein VP39"/>
    <property type="match status" value="1"/>
</dbReference>
<comment type="caution">
    <text evidence="7">The sequence shown here is derived from an EMBL/GenBank/DDBJ whole genome shotgun (WGS) entry which is preliminary data.</text>
</comment>
<reference evidence="7 8" key="1">
    <citation type="journal article" date="2016" name="Front. Microbiol.">
        <title>Genomic Resource of Rice Seed Associated Bacteria.</title>
        <authorList>
            <person name="Midha S."/>
            <person name="Bansal K."/>
            <person name="Sharma S."/>
            <person name="Kumar N."/>
            <person name="Patil P.P."/>
            <person name="Chaudhry V."/>
            <person name="Patil P.B."/>
        </authorList>
    </citation>
    <scope>NUCLEOTIDE SEQUENCE [LARGE SCALE GENOMIC DNA]</scope>
    <source>
        <strain evidence="7 8">NS226</strain>
    </source>
</reference>
<comment type="similarity">
    <text evidence="1 6">Belongs to the methyltransferase superfamily. PrmA family.</text>
</comment>
<dbReference type="GO" id="GO:0016279">
    <property type="term" value="F:protein-lysine N-methyltransferase activity"/>
    <property type="evidence" value="ECO:0007669"/>
    <property type="project" value="RHEA"/>
</dbReference>
<feature type="binding site" evidence="6">
    <location>
        <position position="176"/>
    </location>
    <ligand>
        <name>S-adenosyl-L-methionine</name>
        <dbReference type="ChEBI" id="CHEBI:59789"/>
    </ligand>
</feature>
<keyword evidence="5 6" id="KW-0949">S-adenosyl-L-methionine</keyword>
<gene>
    <name evidence="6" type="primary">prmA</name>
    <name evidence="7" type="ORF">NS226_14585</name>
</gene>
<evidence type="ECO:0000313" key="8">
    <source>
        <dbReference type="Proteomes" id="UP000078272"/>
    </source>
</evidence>
<dbReference type="Proteomes" id="UP000078272">
    <property type="component" value="Unassembled WGS sequence"/>
</dbReference>
<dbReference type="Pfam" id="PF06325">
    <property type="entry name" value="PrmA"/>
    <property type="match status" value="1"/>
</dbReference>
<name>A0A175R8C3_9HYPH</name>
<evidence type="ECO:0000256" key="5">
    <source>
        <dbReference type="ARBA" id="ARBA00022691"/>
    </source>
</evidence>
<accession>A0A175R8C3</accession>
<dbReference type="PANTHER" id="PTHR43648">
    <property type="entry name" value="ELECTRON TRANSFER FLAVOPROTEIN BETA SUBUNIT LYSINE METHYLTRANSFERASE"/>
    <property type="match status" value="1"/>
</dbReference>
<dbReference type="EMBL" id="LDPZ01000030">
    <property type="protein sequence ID" value="KTQ94075.1"/>
    <property type="molecule type" value="Genomic_DNA"/>
</dbReference>